<dbReference type="AlphaFoldDB" id="A0A0C2W8L8"/>
<feature type="transmembrane region" description="Helical" evidence="1">
    <location>
        <begin position="150"/>
        <end position="167"/>
    </location>
</feature>
<keyword evidence="3" id="KW-1185">Reference proteome</keyword>
<dbReference type="RefSeq" id="WP_041053813.1">
    <property type="nucleotide sequence ID" value="NZ_JXRR01000001.1"/>
</dbReference>
<sequence>MKNRWFILQLFTFLFITGLFGVLHSFAIPLHTFFQAEVLGLPGSFVSSALFVGFILLGGHVIDYFQHRKKATFLKHPLWSKVPFILLAVLLLSAVILTVLFTSISLPSDAGLSYRWVVDLFAAYFTLLFYLLVLSIMIRFGEEVSAEKTLHRAYFSSLAAYILLVFFV</sequence>
<reference evidence="2 3" key="1">
    <citation type="submission" date="2015-01" db="EMBL/GenBank/DDBJ databases">
        <title>Jeotgalibacillus campisalis genome sequencing.</title>
        <authorList>
            <person name="Goh K.M."/>
            <person name="Chan K.-G."/>
            <person name="Yaakop A.S."/>
            <person name="Ee R."/>
            <person name="Gan H.M."/>
            <person name="Chan C.S."/>
        </authorList>
    </citation>
    <scope>NUCLEOTIDE SEQUENCE [LARGE SCALE GENOMIC DNA]</scope>
    <source>
        <strain evidence="2 3">SF-57</strain>
    </source>
</reference>
<comment type="caution">
    <text evidence="2">The sequence shown here is derived from an EMBL/GenBank/DDBJ whole genome shotgun (WGS) entry which is preliminary data.</text>
</comment>
<keyword evidence="1" id="KW-0472">Membrane</keyword>
<gene>
    <name evidence="2" type="ORF">KR50_02650</name>
</gene>
<feature type="transmembrane region" description="Helical" evidence="1">
    <location>
        <begin position="43"/>
        <end position="62"/>
    </location>
</feature>
<dbReference type="OrthoDB" id="2427708at2"/>
<keyword evidence="1" id="KW-1133">Transmembrane helix</keyword>
<evidence type="ECO:0000256" key="1">
    <source>
        <dbReference type="SAM" id="Phobius"/>
    </source>
</evidence>
<dbReference type="EMBL" id="JXRR01000001">
    <property type="protein sequence ID" value="KIL52936.1"/>
    <property type="molecule type" value="Genomic_DNA"/>
</dbReference>
<accession>A0A0C2W8L8</accession>
<feature type="transmembrane region" description="Helical" evidence="1">
    <location>
        <begin position="116"/>
        <end position="138"/>
    </location>
</feature>
<protein>
    <submittedName>
        <fullName evidence="2">Uncharacterized protein</fullName>
    </submittedName>
</protein>
<dbReference type="Proteomes" id="UP000031972">
    <property type="component" value="Unassembled WGS sequence"/>
</dbReference>
<dbReference type="PATRIC" id="fig|220754.4.peg.270"/>
<feature type="transmembrane region" description="Helical" evidence="1">
    <location>
        <begin position="82"/>
        <end position="104"/>
    </location>
</feature>
<organism evidence="2 3">
    <name type="scientific">Jeotgalibacillus campisalis</name>
    <dbReference type="NCBI Taxonomy" id="220754"/>
    <lineage>
        <taxon>Bacteria</taxon>
        <taxon>Bacillati</taxon>
        <taxon>Bacillota</taxon>
        <taxon>Bacilli</taxon>
        <taxon>Bacillales</taxon>
        <taxon>Caryophanaceae</taxon>
        <taxon>Jeotgalibacillus</taxon>
    </lineage>
</organism>
<proteinExistence type="predicted"/>
<evidence type="ECO:0000313" key="3">
    <source>
        <dbReference type="Proteomes" id="UP000031972"/>
    </source>
</evidence>
<keyword evidence="1" id="KW-0812">Transmembrane</keyword>
<evidence type="ECO:0000313" key="2">
    <source>
        <dbReference type="EMBL" id="KIL52936.1"/>
    </source>
</evidence>
<name>A0A0C2W8L8_9BACL</name>